<dbReference type="OrthoDB" id="4801220at2"/>
<name>K6WX07_9MICO</name>
<accession>K6WX07</accession>
<dbReference type="Pfam" id="PF26035">
    <property type="entry name" value="DUF8010"/>
    <property type="match status" value="1"/>
</dbReference>
<evidence type="ECO:0000259" key="1">
    <source>
        <dbReference type="Pfam" id="PF26035"/>
    </source>
</evidence>
<feature type="non-terminal residue" evidence="2">
    <location>
        <position position="165"/>
    </location>
</feature>
<protein>
    <recommendedName>
        <fullName evidence="1">DUF8010 domain-containing protein</fullName>
    </recommendedName>
</protein>
<dbReference type="Proteomes" id="UP000008366">
    <property type="component" value="Unassembled WGS sequence"/>
</dbReference>
<comment type="caution">
    <text evidence="2">The sequence shown here is derived from an EMBL/GenBank/DDBJ whole genome shotgun (WGS) entry which is preliminary data.</text>
</comment>
<dbReference type="STRING" id="1184609.KILIM_127_00070"/>
<sequence>MNGASIRLADAFDVADLETFLGRARTADPEGAVRLAVHGEVLLVTTRLVPGAGLFGAGGVLGLRAFAVRPVKEPAEATAPGSPDSAAPFGVDVVVAVDAVMDRLARMKRTGDLDLPVPPVQVAAPWAGHAPPRSGWEPLGVLQPDALRAVAKAGIAEIATGAGGP</sequence>
<evidence type="ECO:0000313" key="2">
    <source>
        <dbReference type="EMBL" id="GAB98326.1"/>
    </source>
</evidence>
<organism evidence="2 3">
    <name type="scientific">Kineosphaera limosa NBRC 100340</name>
    <dbReference type="NCBI Taxonomy" id="1184609"/>
    <lineage>
        <taxon>Bacteria</taxon>
        <taxon>Bacillati</taxon>
        <taxon>Actinomycetota</taxon>
        <taxon>Actinomycetes</taxon>
        <taxon>Micrococcales</taxon>
        <taxon>Dermatophilaceae</taxon>
        <taxon>Kineosphaera</taxon>
    </lineage>
</organism>
<dbReference type="EMBL" id="BAHD01000127">
    <property type="protein sequence ID" value="GAB98326.1"/>
    <property type="molecule type" value="Genomic_DNA"/>
</dbReference>
<feature type="domain" description="DUF8010" evidence="1">
    <location>
        <begin position="2"/>
        <end position="123"/>
    </location>
</feature>
<dbReference type="AlphaFoldDB" id="K6WX07"/>
<proteinExistence type="predicted"/>
<keyword evidence="3" id="KW-1185">Reference proteome</keyword>
<dbReference type="eggNOG" id="ENOG5031IXT">
    <property type="taxonomic scope" value="Bacteria"/>
</dbReference>
<reference evidence="2 3" key="1">
    <citation type="submission" date="2012-08" db="EMBL/GenBank/DDBJ databases">
        <title>Whole genome shotgun sequence of Kineosphaera limosa NBRC 100340.</title>
        <authorList>
            <person name="Yoshida I."/>
            <person name="Isaki S."/>
            <person name="Hosoyama A."/>
            <person name="Tsuchikane K."/>
            <person name="Katsumata H."/>
            <person name="Ando Y."/>
            <person name="Ohji S."/>
            <person name="Hamada M."/>
            <person name="Tamura T."/>
            <person name="Yamazoe A."/>
            <person name="Yamazaki S."/>
            <person name="Fujita N."/>
        </authorList>
    </citation>
    <scope>NUCLEOTIDE SEQUENCE [LARGE SCALE GENOMIC DNA]</scope>
    <source>
        <strain evidence="2 3">NBRC 100340</strain>
    </source>
</reference>
<evidence type="ECO:0000313" key="3">
    <source>
        <dbReference type="Proteomes" id="UP000008366"/>
    </source>
</evidence>
<dbReference type="RefSeq" id="WP_006594858.1">
    <property type="nucleotide sequence ID" value="NZ_BAHD01000127.1"/>
</dbReference>
<dbReference type="InterPro" id="IPR058323">
    <property type="entry name" value="DUF8010"/>
</dbReference>
<gene>
    <name evidence="2" type="ORF">KILIM_127_00070</name>
</gene>